<name>A0A915JHB8_ROMCU</name>
<dbReference type="Proteomes" id="UP000887565">
    <property type="component" value="Unplaced"/>
</dbReference>
<feature type="domain" description="SET" evidence="2">
    <location>
        <begin position="1"/>
        <end position="43"/>
    </location>
</feature>
<evidence type="ECO:0000259" key="2">
    <source>
        <dbReference type="PROSITE" id="PS50280"/>
    </source>
</evidence>
<evidence type="ECO:0000313" key="3">
    <source>
        <dbReference type="Proteomes" id="UP000887565"/>
    </source>
</evidence>
<feature type="region of interest" description="Disordered" evidence="1">
    <location>
        <begin position="106"/>
        <end position="141"/>
    </location>
</feature>
<feature type="compositionally biased region" description="Basic and acidic residues" evidence="1">
    <location>
        <begin position="114"/>
        <end position="124"/>
    </location>
</feature>
<dbReference type="WBParaSite" id="nRc.2.0.1.t25513-RA">
    <property type="protein sequence ID" value="nRc.2.0.1.t25513-RA"/>
    <property type="gene ID" value="nRc.2.0.1.g25513"/>
</dbReference>
<dbReference type="InterPro" id="IPR046341">
    <property type="entry name" value="SET_dom_sf"/>
</dbReference>
<proteinExistence type="predicted"/>
<keyword evidence="3" id="KW-1185">Reference proteome</keyword>
<reference evidence="4" key="1">
    <citation type="submission" date="2022-11" db="UniProtKB">
        <authorList>
            <consortium name="WormBaseParasite"/>
        </authorList>
    </citation>
    <scope>IDENTIFICATION</scope>
</reference>
<accession>A0A915JHB8</accession>
<dbReference type="Pfam" id="PF21549">
    <property type="entry name" value="PRDM2_PR"/>
    <property type="match status" value="1"/>
</dbReference>
<dbReference type="PROSITE" id="PS50280">
    <property type="entry name" value="SET"/>
    <property type="match status" value="1"/>
</dbReference>
<protein>
    <submittedName>
        <fullName evidence="4">SET domain-containing protein</fullName>
    </submittedName>
</protein>
<evidence type="ECO:0000256" key="1">
    <source>
        <dbReference type="SAM" id="MobiDB-lite"/>
    </source>
</evidence>
<dbReference type="AlphaFoldDB" id="A0A915JHB8"/>
<dbReference type="InterPro" id="IPR001214">
    <property type="entry name" value="SET_dom"/>
</dbReference>
<organism evidence="3 4">
    <name type="scientific">Romanomermis culicivorax</name>
    <name type="common">Nematode worm</name>
    <dbReference type="NCBI Taxonomy" id="13658"/>
    <lineage>
        <taxon>Eukaryota</taxon>
        <taxon>Metazoa</taxon>
        <taxon>Ecdysozoa</taxon>
        <taxon>Nematoda</taxon>
        <taxon>Enoplea</taxon>
        <taxon>Dorylaimia</taxon>
        <taxon>Mermithida</taxon>
        <taxon>Mermithoidea</taxon>
        <taxon>Mermithidae</taxon>
        <taxon>Romanomermis</taxon>
    </lineage>
</organism>
<feature type="compositionally biased region" description="Polar residues" evidence="1">
    <location>
        <begin position="125"/>
        <end position="138"/>
    </location>
</feature>
<sequence length="391" mass="42707">MKYVRISNNERMQNLVACQVGRQIYFYSIKSIPADTELVVWYSRDYQAKLIRHCAPSDEHFSQYLKLMEKKIHQQLITAVCDSYSPGPMSTSSAASCSAASSAQLSPPNSHKTCHSDDGYHSHEQPSVSPPSTSAFDSNRNDHAVKNYSSEHLESSSDEAIDFSTKSSKYRRKLSSVEKSSMIKNDDKIQQNLCSEVEIKRLRMPVETSTATVLEGPIFASDRPGVIKTLSRTCSLKEDNVKHSRPSPILGSNATPPPPLISHRAVNFFNAPSTAVSPFHPFTSDAHGSKIFSTTTPNNVPLLMPNRQSTPLDFLLTSGGGGSPCPASSTTFHHASVPYLSPISNCYSPLLSVLHQKHFPAVAPRGCTSPFLYAKFGAQGPISPMGAMNAI</sequence>
<evidence type="ECO:0000313" key="4">
    <source>
        <dbReference type="WBParaSite" id="nRc.2.0.1.t25513-RA"/>
    </source>
</evidence>
<dbReference type="Gene3D" id="2.170.270.10">
    <property type="entry name" value="SET domain"/>
    <property type="match status" value="1"/>
</dbReference>